<protein>
    <submittedName>
        <fullName evidence="1">Uncharacterized protein</fullName>
    </submittedName>
</protein>
<dbReference type="Proteomes" id="UP000065151">
    <property type="component" value="Chromosome"/>
</dbReference>
<sequence>MSQMLEDKPQPTKVRTTLILAADDRIGSNQPSVVDDHSHSLPIRRWQPHLVTQWSRLWQDEFVELRENQRLTATGRVDEVTDDGTTIWIHLSSGRGRKMLHSGDGVDIWRVDSRICQDRPQQG</sequence>
<dbReference type="AlphaFoldDB" id="A0A0U3PCP8"/>
<name>A0A0U3PCP8_9MICC</name>
<proteinExistence type="predicted"/>
<gene>
    <name evidence="1" type="ORF">AU252_01615</name>
</gene>
<dbReference type="KEGG" id="psul:AU252_01615"/>
<evidence type="ECO:0000313" key="2">
    <source>
        <dbReference type="Proteomes" id="UP000065151"/>
    </source>
</evidence>
<reference evidence="1 2" key="1">
    <citation type="submission" date="2015-12" db="EMBL/GenBank/DDBJ databases">
        <authorList>
            <person name="Shamseldin A."/>
            <person name="Moawad H."/>
            <person name="Abd El-Rahim W.M."/>
            <person name="Sadowsky M.J."/>
        </authorList>
    </citation>
    <scope>NUCLEOTIDE SEQUENCE [LARGE SCALE GENOMIC DNA]</scope>
    <source>
        <strain evidence="1 2">Ar51</strain>
    </source>
</reference>
<dbReference type="EMBL" id="CP013747">
    <property type="protein sequence ID" value="ALV40024.1"/>
    <property type="molecule type" value="Genomic_DNA"/>
</dbReference>
<accession>A0A0U3PCP8</accession>
<organism evidence="1">
    <name type="scientific">Pseudarthrobacter sulfonivorans</name>
    <dbReference type="NCBI Taxonomy" id="121292"/>
    <lineage>
        <taxon>Bacteria</taxon>
        <taxon>Bacillati</taxon>
        <taxon>Actinomycetota</taxon>
        <taxon>Actinomycetes</taxon>
        <taxon>Micrococcales</taxon>
        <taxon>Micrococcaceae</taxon>
        <taxon>Pseudarthrobacter</taxon>
    </lineage>
</organism>
<dbReference type="STRING" id="121292.AU252_01615"/>
<evidence type="ECO:0000313" key="1">
    <source>
        <dbReference type="EMBL" id="ALV40024.1"/>
    </source>
</evidence>